<gene>
    <name evidence="6" type="primary">rps8</name>
    <name evidence="7" type="ORF">EF806_01080</name>
</gene>
<proteinExistence type="inferred from homology"/>
<evidence type="ECO:0000313" key="7">
    <source>
        <dbReference type="EMBL" id="RZN65513.1"/>
    </source>
</evidence>
<comment type="subunit">
    <text evidence="6">Part of the 30S ribosomal subunit.</text>
</comment>
<dbReference type="GO" id="GO:0005840">
    <property type="term" value="C:ribosome"/>
    <property type="evidence" value="ECO:0007669"/>
    <property type="project" value="UniProtKB-KW"/>
</dbReference>
<protein>
    <recommendedName>
        <fullName evidence="6">Small ribosomal subunit protein uS8</fullName>
    </recommendedName>
</protein>
<evidence type="ECO:0000256" key="6">
    <source>
        <dbReference type="HAMAP-Rule" id="MF_01302"/>
    </source>
</evidence>
<dbReference type="GO" id="GO:1990904">
    <property type="term" value="C:ribonucleoprotein complex"/>
    <property type="evidence" value="ECO:0007669"/>
    <property type="project" value="UniProtKB-KW"/>
</dbReference>
<evidence type="ECO:0000256" key="3">
    <source>
        <dbReference type="ARBA" id="ARBA00022884"/>
    </source>
</evidence>
<dbReference type="Pfam" id="PF00410">
    <property type="entry name" value="Ribosomal_S8"/>
    <property type="match status" value="1"/>
</dbReference>
<evidence type="ECO:0000256" key="5">
    <source>
        <dbReference type="ARBA" id="ARBA00023274"/>
    </source>
</evidence>
<keyword evidence="2 6" id="KW-0699">rRNA-binding</keyword>
<dbReference type="SUPFAM" id="SSF56047">
    <property type="entry name" value="Ribosomal protein S8"/>
    <property type="match status" value="1"/>
</dbReference>
<dbReference type="InterPro" id="IPR035987">
    <property type="entry name" value="Ribosomal_uS8_sf"/>
</dbReference>
<comment type="similarity">
    <text evidence="1 6">Belongs to the universal ribosomal protein uS8 family.</text>
</comment>
<comment type="function">
    <text evidence="6">One of the primary rRNA binding proteins, it binds directly to 16S rRNA central domain where it helps coordinate assembly of the platform of the 30S subunit.</text>
</comment>
<name>A0A520KTU5_METT2</name>
<dbReference type="Gene3D" id="3.30.1370.30">
    <property type="match status" value="1"/>
</dbReference>
<evidence type="ECO:0000256" key="4">
    <source>
        <dbReference type="ARBA" id="ARBA00022980"/>
    </source>
</evidence>
<dbReference type="Gene3D" id="3.30.1490.10">
    <property type="match status" value="1"/>
</dbReference>
<dbReference type="NCBIfam" id="NF003115">
    <property type="entry name" value="PRK04034.1"/>
    <property type="match status" value="1"/>
</dbReference>
<dbReference type="PANTHER" id="PTHR11758">
    <property type="entry name" value="40S RIBOSOMAL PROTEIN S15A"/>
    <property type="match status" value="1"/>
</dbReference>
<evidence type="ECO:0000256" key="2">
    <source>
        <dbReference type="ARBA" id="ARBA00022730"/>
    </source>
</evidence>
<organism evidence="7 8">
    <name type="scientific">Methanoliparum thermophilum</name>
    <dbReference type="NCBI Taxonomy" id="2491083"/>
    <lineage>
        <taxon>Archaea</taxon>
        <taxon>Methanobacteriati</taxon>
        <taxon>Methanobacteriota</taxon>
        <taxon>Candidatus Methanoliparia</taxon>
        <taxon>Candidatus Methanoliparales</taxon>
        <taxon>Candidatus Methanoliparaceae</taxon>
        <taxon>Candidatus Methanoliparum</taxon>
    </lineage>
</organism>
<dbReference type="GO" id="GO:0006412">
    <property type="term" value="P:translation"/>
    <property type="evidence" value="ECO:0007669"/>
    <property type="project" value="UniProtKB-UniRule"/>
</dbReference>
<dbReference type="EMBL" id="RXIF01000002">
    <property type="protein sequence ID" value="RZN65513.1"/>
    <property type="molecule type" value="Genomic_DNA"/>
</dbReference>
<dbReference type="InterPro" id="IPR000630">
    <property type="entry name" value="Ribosomal_uS8"/>
</dbReference>
<evidence type="ECO:0000256" key="1">
    <source>
        <dbReference type="ARBA" id="ARBA00006471"/>
    </source>
</evidence>
<dbReference type="Proteomes" id="UP000317158">
    <property type="component" value="Unassembled WGS sequence"/>
</dbReference>
<keyword evidence="5 6" id="KW-0687">Ribonucleoprotein</keyword>
<reference evidence="7 8" key="1">
    <citation type="journal article" date="2019" name="Nat. Microbiol.">
        <title>Wide diversity of methane and short-chain alkane metabolisms in uncultured archaea.</title>
        <authorList>
            <person name="Borrel G."/>
            <person name="Adam P.S."/>
            <person name="McKay L.J."/>
            <person name="Chen L.X."/>
            <person name="Sierra-Garcia I.N."/>
            <person name="Sieber C.M."/>
            <person name="Letourneur Q."/>
            <person name="Ghozlane A."/>
            <person name="Andersen G.L."/>
            <person name="Li W.J."/>
            <person name="Hallam S.J."/>
            <person name="Muyzer G."/>
            <person name="de Oliveira V.M."/>
            <person name="Inskeep W.P."/>
            <person name="Banfield J.F."/>
            <person name="Gribaldo S."/>
        </authorList>
    </citation>
    <scope>NUCLEOTIDE SEQUENCE [LARGE SCALE GENOMIC DNA]</scope>
    <source>
        <strain evidence="7">NM1a</strain>
    </source>
</reference>
<evidence type="ECO:0000313" key="8">
    <source>
        <dbReference type="Proteomes" id="UP000317158"/>
    </source>
</evidence>
<dbReference type="AlphaFoldDB" id="A0A520KTU5"/>
<comment type="caution">
    <text evidence="7">The sequence shown here is derived from an EMBL/GenBank/DDBJ whole genome shotgun (WGS) entry which is preliminary data.</text>
</comment>
<dbReference type="GO" id="GO:0019843">
    <property type="term" value="F:rRNA binding"/>
    <property type="evidence" value="ECO:0007669"/>
    <property type="project" value="UniProtKB-UniRule"/>
</dbReference>
<accession>A0A520KTU5</accession>
<keyword evidence="4 6" id="KW-0689">Ribosomal protein</keyword>
<sequence>MLLDPLANALSVIKNAEKSGKSECILKPASKLIANTLQVFYKKGYIGGFEFIEDGHGGKFKVKLVGKINNCGVIKPRFSVKMKKFNIWEEKYLPAKNVGSMIVSTPKGIISHQEAEDLNTGGVLIAFVY</sequence>
<dbReference type="HAMAP" id="MF_01302_A">
    <property type="entry name" value="Ribosomal_uS8_A"/>
    <property type="match status" value="1"/>
</dbReference>
<keyword evidence="3 6" id="KW-0694">RNA-binding</keyword>
<dbReference type="GO" id="GO:0003735">
    <property type="term" value="F:structural constituent of ribosome"/>
    <property type="evidence" value="ECO:0007669"/>
    <property type="project" value="InterPro"/>
</dbReference>